<evidence type="ECO:0000256" key="3">
    <source>
        <dbReference type="ARBA" id="ARBA00022485"/>
    </source>
</evidence>
<dbReference type="OrthoDB" id="9800977at2"/>
<dbReference type="PANTHER" id="PTHR10359">
    <property type="entry name" value="A/G-SPECIFIC ADENINE GLYCOSYLASE/ENDONUCLEASE III"/>
    <property type="match status" value="1"/>
</dbReference>
<keyword evidence="13" id="KW-1185">Reference proteome</keyword>
<protein>
    <submittedName>
        <fullName evidence="12">Endonuclease-3</fullName>
    </submittedName>
</protein>
<dbReference type="Pfam" id="PF00730">
    <property type="entry name" value="HhH-GPD"/>
    <property type="match status" value="1"/>
</dbReference>
<gene>
    <name evidence="12" type="ORF">BCF33_2206</name>
</gene>
<evidence type="ECO:0000256" key="2">
    <source>
        <dbReference type="ARBA" id="ARBA00008343"/>
    </source>
</evidence>
<comment type="cofactor">
    <cofactor evidence="1">
        <name>[4Fe-4S] cluster</name>
        <dbReference type="ChEBI" id="CHEBI:49883"/>
    </cofactor>
</comment>
<dbReference type="GO" id="GO:0004519">
    <property type="term" value="F:endonuclease activity"/>
    <property type="evidence" value="ECO:0007669"/>
    <property type="project" value="UniProtKB-KW"/>
</dbReference>
<evidence type="ECO:0000259" key="11">
    <source>
        <dbReference type="SMART" id="SM00478"/>
    </source>
</evidence>
<dbReference type="CDD" id="cd00056">
    <property type="entry name" value="ENDO3c"/>
    <property type="match status" value="1"/>
</dbReference>
<feature type="domain" description="HhH-GPD" evidence="11">
    <location>
        <begin position="41"/>
        <end position="188"/>
    </location>
</feature>
<evidence type="ECO:0000256" key="10">
    <source>
        <dbReference type="ARBA" id="ARBA00023295"/>
    </source>
</evidence>
<evidence type="ECO:0000313" key="13">
    <source>
        <dbReference type="Proteomes" id="UP000238801"/>
    </source>
</evidence>
<dbReference type="GO" id="GO:0003677">
    <property type="term" value="F:DNA binding"/>
    <property type="evidence" value="ECO:0007669"/>
    <property type="project" value="InterPro"/>
</dbReference>
<dbReference type="GO" id="GO:0019104">
    <property type="term" value="F:DNA N-glycosylase activity"/>
    <property type="evidence" value="ECO:0007669"/>
    <property type="project" value="TreeGrafter"/>
</dbReference>
<dbReference type="Gene3D" id="1.10.1670.10">
    <property type="entry name" value="Helix-hairpin-Helix base-excision DNA repair enzymes (C-terminal)"/>
    <property type="match status" value="1"/>
</dbReference>
<accession>A0A2T0X325</accession>
<keyword evidence="10" id="KW-0326">Glycosidase</keyword>
<dbReference type="InterPro" id="IPR000445">
    <property type="entry name" value="HhH_motif"/>
</dbReference>
<keyword evidence="7" id="KW-0408">Iron</keyword>
<keyword evidence="8" id="KW-0411">Iron-sulfur</keyword>
<evidence type="ECO:0000256" key="7">
    <source>
        <dbReference type="ARBA" id="ARBA00023004"/>
    </source>
</evidence>
<evidence type="ECO:0000313" key="12">
    <source>
        <dbReference type="EMBL" id="PRY93338.1"/>
    </source>
</evidence>
<evidence type="ECO:0000256" key="8">
    <source>
        <dbReference type="ARBA" id="ARBA00023014"/>
    </source>
</evidence>
<dbReference type="EMBL" id="PVTT01000002">
    <property type="protein sequence ID" value="PRY93338.1"/>
    <property type="molecule type" value="Genomic_DNA"/>
</dbReference>
<comment type="caution">
    <text evidence="12">The sequence shown here is derived from an EMBL/GenBank/DDBJ whole genome shotgun (WGS) entry which is preliminary data.</text>
</comment>
<keyword evidence="4" id="KW-0479">Metal-binding</keyword>
<evidence type="ECO:0000256" key="4">
    <source>
        <dbReference type="ARBA" id="ARBA00022723"/>
    </source>
</evidence>
<comment type="similarity">
    <text evidence="2">Belongs to the Nth/MutY family.</text>
</comment>
<dbReference type="InterPro" id="IPR003651">
    <property type="entry name" value="Endonuclease3_FeS-loop_motif"/>
</dbReference>
<keyword evidence="12" id="KW-0255">Endonuclease</keyword>
<keyword evidence="9" id="KW-0234">DNA repair</keyword>
<dbReference type="InterPro" id="IPR003265">
    <property type="entry name" value="HhH-GPD_domain"/>
</dbReference>
<keyword evidence="3" id="KW-0004">4Fe-4S</keyword>
<dbReference type="FunFam" id="1.10.340.30:FF:000001">
    <property type="entry name" value="Endonuclease III"/>
    <property type="match status" value="1"/>
</dbReference>
<proteinExistence type="inferred from homology"/>
<dbReference type="PANTHER" id="PTHR10359:SF18">
    <property type="entry name" value="ENDONUCLEASE III"/>
    <property type="match status" value="1"/>
</dbReference>
<sequence length="226" mass="24468">MLDPAEIETLLARIRGRLPDVKAPAVKRGKDPFRSVVSCMLSAQSLDRNTAHASKALFALADTPEGILALPDGVIAEAIRPCGLYNVKTRNLRKMCAFLVGELGGRVPATREGLMALPGVGRKCADIVLHFTFGEAVVAVDTHVHRVCNRTGLAEGRTEAQTARSLEERLPDAWRMVGHKLLLAFGKQVCRARRPLCERCPVPDLCEAFQAGAVRPDLSRGAVTNP</sequence>
<keyword evidence="12" id="KW-0540">Nuclease</keyword>
<dbReference type="GO" id="GO:0051539">
    <property type="term" value="F:4 iron, 4 sulfur cluster binding"/>
    <property type="evidence" value="ECO:0007669"/>
    <property type="project" value="UniProtKB-KW"/>
</dbReference>
<keyword evidence="5" id="KW-0227">DNA damage</keyword>
<dbReference type="PIRSF" id="PIRSF001435">
    <property type="entry name" value="Nth"/>
    <property type="match status" value="1"/>
</dbReference>
<dbReference type="PROSITE" id="PS00764">
    <property type="entry name" value="ENDONUCLEASE_III_1"/>
    <property type="match status" value="1"/>
</dbReference>
<evidence type="ECO:0000256" key="9">
    <source>
        <dbReference type="ARBA" id="ARBA00023204"/>
    </source>
</evidence>
<dbReference type="InterPro" id="IPR011257">
    <property type="entry name" value="DNA_glycosylase"/>
</dbReference>
<reference evidence="12 13" key="1">
    <citation type="submission" date="2018-03" db="EMBL/GenBank/DDBJ databases">
        <title>Genomic Encyclopedia of Archaeal and Bacterial Type Strains, Phase II (KMG-II): from individual species to whole genera.</title>
        <authorList>
            <person name="Goeker M."/>
        </authorList>
    </citation>
    <scope>NUCLEOTIDE SEQUENCE [LARGE SCALE GENOMIC DNA]</scope>
    <source>
        <strain evidence="12 13">DSM 29318</strain>
    </source>
</reference>
<dbReference type="SUPFAM" id="SSF48150">
    <property type="entry name" value="DNA-glycosylase"/>
    <property type="match status" value="1"/>
</dbReference>
<dbReference type="SMART" id="SM00478">
    <property type="entry name" value="ENDO3c"/>
    <property type="match status" value="1"/>
</dbReference>
<dbReference type="InterPro" id="IPR004035">
    <property type="entry name" value="Endouclease-III_FeS-bd_BS"/>
</dbReference>
<evidence type="ECO:0000256" key="1">
    <source>
        <dbReference type="ARBA" id="ARBA00001966"/>
    </source>
</evidence>
<organism evidence="12 13">
    <name type="scientific">Hasllibacter halocynthiae</name>
    <dbReference type="NCBI Taxonomy" id="595589"/>
    <lineage>
        <taxon>Bacteria</taxon>
        <taxon>Pseudomonadati</taxon>
        <taxon>Pseudomonadota</taxon>
        <taxon>Alphaproteobacteria</taxon>
        <taxon>Rhodobacterales</taxon>
        <taxon>Roseobacteraceae</taxon>
        <taxon>Hasllibacter</taxon>
    </lineage>
</organism>
<dbReference type="Proteomes" id="UP000238801">
    <property type="component" value="Unassembled WGS sequence"/>
</dbReference>
<dbReference type="InterPro" id="IPR023170">
    <property type="entry name" value="HhH_base_excis_C"/>
</dbReference>
<dbReference type="AlphaFoldDB" id="A0A2T0X325"/>
<evidence type="ECO:0000256" key="6">
    <source>
        <dbReference type="ARBA" id="ARBA00022801"/>
    </source>
</evidence>
<dbReference type="Pfam" id="PF00633">
    <property type="entry name" value="HHH"/>
    <property type="match status" value="1"/>
</dbReference>
<evidence type="ECO:0000256" key="5">
    <source>
        <dbReference type="ARBA" id="ARBA00022763"/>
    </source>
</evidence>
<dbReference type="SMART" id="SM00525">
    <property type="entry name" value="FES"/>
    <property type="match status" value="1"/>
</dbReference>
<dbReference type="RefSeq" id="WP_106160941.1">
    <property type="nucleotide sequence ID" value="NZ_PVTT01000002.1"/>
</dbReference>
<dbReference type="GO" id="GO:0006285">
    <property type="term" value="P:base-excision repair, AP site formation"/>
    <property type="evidence" value="ECO:0007669"/>
    <property type="project" value="TreeGrafter"/>
</dbReference>
<name>A0A2T0X325_9RHOB</name>
<keyword evidence="6" id="KW-0378">Hydrolase</keyword>
<dbReference type="GO" id="GO:0046872">
    <property type="term" value="F:metal ion binding"/>
    <property type="evidence" value="ECO:0007669"/>
    <property type="project" value="UniProtKB-KW"/>
</dbReference>
<dbReference type="Gene3D" id="1.10.340.30">
    <property type="entry name" value="Hypothetical protein, domain 2"/>
    <property type="match status" value="1"/>
</dbReference>